<dbReference type="Proteomes" id="UP000051861">
    <property type="component" value="Unassembled WGS sequence"/>
</dbReference>
<comment type="caution">
    <text evidence="1">The sequence shown here is derived from an EMBL/GenBank/DDBJ whole genome shotgun (WGS) entry which is preliminary data.</text>
</comment>
<gene>
    <name evidence="1" type="ORF">AMJ44_10480</name>
</gene>
<proteinExistence type="predicted"/>
<protein>
    <recommendedName>
        <fullName evidence="3">Nucleotidyl transferase AbiEii/AbiGii toxin family protein</fullName>
    </recommendedName>
</protein>
<name>A0A0S7XSC7_UNCSA</name>
<evidence type="ECO:0000313" key="1">
    <source>
        <dbReference type="EMBL" id="KPJ65320.1"/>
    </source>
</evidence>
<evidence type="ECO:0008006" key="3">
    <source>
        <dbReference type="Google" id="ProtNLM"/>
    </source>
</evidence>
<sequence length="163" mass="18660">SHLRKHGVDAVLTGGACVTVYSRNKYQSLDLDFVTIAAEYNIKGIQDAMQELGFEKAAEGFFARKDCDFIIEFIPPPLAVGSEPVKKIATVRTKYGSLKLLSPTDCIKDRLAAYYHWDDPQSLEQALMVAKRCRIDLREIERWSKVEGKEEKFTEFLRLKQKR</sequence>
<dbReference type="EMBL" id="LIZX01000124">
    <property type="protein sequence ID" value="KPJ65320.1"/>
    <property type="molecule type" value="Genomic_DNA"/>
</dbReference>
<dbReference type="PATRIC" id="fig|1703775.3.peg.916"/>
<evidence type="ECO:0000313" key="2">
    <source>
        <dbReference type="Proteomes" id="UP000051861"/>
    </source>
</evidence>
<dbReference type="AlphaFoldDB" id="A0A0S7XSC7"/>
<accession>A0A0S7XSC7</accession>
<feature type="non-terminal residue" evidence="1">
    <location>
        <position position="1"/>
    </location>
</feature>
<organism evidence="1 2">
    <name type="scientific">candidate division WOR-1 bacterium DG_54_3</name>
    <dbReference type="NCBI Taxonomy" id="1703775"/>
    <lineage>
        <taxon>Bacteria</taxon>
        <taxon>Bacillati</taxon>
        <taxon>Saganbacteria</taxon>
    </lineage>
</organism>
<reference evidence="1 2" key="1">
    <citation type="journal article" date="2015" name="Microbiome">
        <title>Genomic resolution of linkages in carbon, nitrogen, and sulfur cycling among widespread estuary sediment bacteria.</title>
        <authorList>
            <person name="Baker B.J."/>
            <person name="Lazar C.S."/>
            <person name="Teske A.P."/>
            <person name="Dick G.J."/>
        </authorList>
    </citation>
    <scope>NUCLEOTIDE SEQUENCE [LARGE SCALE GENOMIC DNA]</scope>
    <source>
        <strain evidence="1">DG_54_3</strain>
    </source>
</reference>